<evidence type="ECO:0000256" key="5">
    <source>
        <dbReference type="RuleBase" id="RU362125"/>
    </source>
</evidence>
<keyword evidence="5" id="KW-0560">Oxidoreductase</keyword>
<dbReference type="SUPFAM" id="SSF56645">
    <property type="entry name" value="Acyl-CoA dehydrogenase NM domain-like"/>
    <property type="match status" value="1"/>
</dbReference>
<dbReference type="Gene3D" id="2.40.110.20">
    <property type="match status" value="1"/>
</dbReference>
<feature type="domain" description="Acyl-CoA oxidase/dehydrogenase middle" evidence="7">
    <location>
        <begin position="167"/>
        <end position="267"/>
    </location>
</feature>
<protein>
    <submittedName>
        <fullName evidence="9">Acyl-CoA dehydrogenase family protein</fullName>
    </submittedName>
</protein>
<dbReference type="SUPFAM" id="SSF47203">
    <property type="entry name" value="Acyl-CoA dehydrogenase C-terminal domain-like"/>
    <property type="match status" value="1"/>
</dbReference>
<dbReference type="PANTHER" id="PTHR42707">
    <property type="entry name" value="ACYL-COA DEHYDROGENASE"/>
    <property type="match status" value="1"/>
</dbReference>
<gene>
    <name evidence="9" type="ORF">AAEO50_04075</name>
</gene>
<keyword evidence="4 5" id="KW-0274">FAD</keyword>
<dbReference type="InterPro" id="IPR052904">
    <property type="entry name" value="Acyl-CoA_dehydrogenase-like"/>
</dbReference>
<keyword evidence="3 5" id="KW-0285">Flavoprotein</keyword>
<dbReference type="InterPro" id="IPR009100">
    <property type="entry name" value="AcylCoA_DH/oxidase_NM_dom_sf"/>
</dbReference>
<evidence type="ECO:0000313" key="9">
    <source>
        <dbReference type="EMBL" id="MEL3971449.1"/>
    </source>
</evidence>
<reference evidence="9 10" key="1">
    <citation type="submission" date="2024-04" db="EMBL/GenBank/DDBJ databases">
        <title>Bacillus oryzaecorticis sp. nov., a moderately halophilic bacterium isolated from rice husks.</title>
        <authorList>
            <person name="Zhu H.-S."/>
        </authorList>
    </citation>
    <scope>NUCLEOTIDE SEQUENCE [LARGE SCALE GENOMIC DNA]</scope>
    <source>
        <strain evidence="9 10">ZC255</strain>
    </source>
</reference>
<dbReference type="Gene3D" id="1.20.140.10">
    <property type="entry name" value="Butyryl-CoA Dehydrogenase, subunit A, domain 3"/>
    <property type="match status" value="1"/>
</dbReference>
<dbReference type="PROSITE" id="PS00073">
    <property type="entry name" value="ACYL_COA_DH_2"/>
    <property type="match status" value="1"/>
</dbReference>
<evidence type="ECO:0000256" key="3">
    <source>
        <dbReference type="ARBA" id="ARBA00022630"/>
    </source>
</evidence>
<evidence type="ECO:0000313" key="10">
    <source>
        <dbReference type="Proteomes" id="UP001389717"/>
    </source>
</evidence>
<feature type="domain" description="Acyl-CoA dehydrogenase/oxidase C-terminal" evidence="6">
    <location>
        <begin position="277"/>
        <end position="432"/>
    </location>
</feature>
<evidence type="ECO:0000259" key="7">
    <source>
        <dbReference type="Pfam" id="PF02770"/>
    </source>
</evidence>
<comment type="caution">
    <text evidence="9">The sequence shown here is derived from an EMBL/GenBank/DDBJ whole genome shotgun (WGS) entry which is preliminary data.</text>
</comment>
<evidence type="ECO:0000256" key="4">
    <source>
        <dbReference type="ARBA" id="ARBA00022827"/>
    </source>
</evidence>
<proteinExistence type="inferred from homology"/>
<dbReference type="Pfam" id="PF00441">
    <property type="entry name" value="Acyl-CoA_dh_1"/>
    <property type="match status" value="1"/>
</dbReference>
<name>A0ABU9K899_9BACI</name>
<sequence>MKKIENFYLEDHHLQQLMCHYLKGDFYQWAEGELTEFGGMCAGDIDERAAHTDREGQPRLIKYNRFGEEVSEIWVNEGYKKTVEETYKKGIVGYIHKEIPELGSKGNYLYSYAQGYLLSQTEPGFYCPVTLTMATALLLEKYASDEVKKKFLKHVLATGEVEFYEGATFLTERQGGSDVGANEVRAVENGDEYNLYGEKYFASNSGMCGVAMVLARIDGAGVGTKGLSLFAVPWRKKDGSLNGIHVRRLKDKLGVRAVPSAEIEFDGARAYLVGEPNKGIYYMMEALNLSRICNAVASIGIMRRAYMEARNYAFYRTAFGEKLAHYPMIRESLVNLAAKQEVETSAVFRLVEMFDRISDDNIPTSEDDAALTRLLIAILKKESAEQAIHFSHEAIELHGGNGYIEDFVLPRLLRDAQVLTVWEGTANILGLEVLRLMKKYRVHELFLSKMKKELAGLPEELIKLGEPVLEGLIVLEKLLVKVAEADGDTQTYHSKRIAELMVLIYESVVALSDAALFGGERRRMIADIYIENAWKKNEWLDSEMKSLKYFKEIVGLNVKVY</sequence>
<accession>A0ABU9K899</accession>
<organism evidence="9 10">
    <name type="scientific">Rossellomorea oryzaecorticis</name>
    <dbReference type="NCBI Taxonomy" id="1396505"/>
    <lineage>
        <taxon>Bacteria</taxon>
        <taxon>Bacillati</taxon>
        <taxon>Bacillota</taxon>
        <taxon>Bacilli</taxon>
        <taxon>Bacillales</taxon>
        <taxon>Bacillaceae</taxon>
        <taxon>Rossellomorea</taxon>
    </lineage>
</organism>
<dbReference type="Proteomes" id="UP001389717">
    <property type="component" value="Unassembled WGS sequence"/>
</dbReference>
<dbReference type="InterPro" id="IPR041504">
    <property type="entry name" value="AidB_N"/>
</dbReference>
<dbReference type="Pfam" id="PF18158">
    <property type="entry name" value="AidB_N"/>
    <property type="match status" value="1"/>
</dbReference>
<comment type="similarity">
    <text evidence="2 5">Belongs to the acyl-CoA dehydrogenase family.</text>
</comment>
<evidence type="ECO:0000256" key="2">
    <source>
        <dbReference type="ARBA" id="ARBA00009347"/>
    </source>
</evidence>
<evidence type="ECO:0000256" key="1">
    <source>
        <dbReference type="ARBA" id="ARBA00001974"/>
    </source>
</evidence>
<dbReference type="InterPro" id="IPR006089">
    <property type="entry name" value="Acyl-CoA_DH_CS"/>
</dbReference>
<dbReference type="InterPro" id="IPR006091">
    <property type="entry name" value="Acyl-CoA_Oxase/DH_mid-dom"/>
</dbReference>
<comment type="cofactor">
    <cofactor evidence="1 5">
        <name>FAD</name>
        <dbReference type="ChEBI" id="CHEBI:57692"/>
    </cofactor>
</comment>
<dbReference type="RefSeq" id="WP_341980715.1">
    <property type="nucleotide sequence ID" value="NZ_JBBYAF010000005.1"/>
</dbReference>
<evidence type="ECO:0000259" key="8">
    <source>
        <dbReference type="Pfam" id="PF18158"/>
    </source>
</evidence>
<dbReference type="Pfam" id="PF02770">
    <property type="entry name" value="Acyl-CoA_dh_M"/>
    <property type="match status" value="1"/>
</dbReference>
<keyword evidence="10" id="KW-1185">Reference proteome</keyword>
<dbReference type="InterPro" id="IPR036250">
    <property type="entry name" value="AcylCo_DH-like_C"/>
</dbReference>
<dbReference type="EMBL" id="JBBYAF010000005">
    <property type="protein sequence ID" value="MEL3971449.1"/>
    <property type="molecule type" value="Genomic_DNA"/>
</dbReference>
<evidence type="ECO:0000259" key="6">
    <source>
        <dbReference type="Pfam" id="PF00441"/>
    </source>
</evidence>
<dbReference type="PANTHER" id="PTHR42707:SF2">
    <property type="entry name" value="ACD11 DEHYDROGENASE"/>
    <property type="match status" value="1"/>
</dbReference>
<feature type="domain" description="Adaptive response protein AidB N-terminal" evidence="8">
    <location>
        <begin position="6"/>
        <end position="156"/>
    </location>
</feature>
<dbReference type="InterPro" id="IPR009075">
    <property type="entry name" value="AcylCo_DH/oxidase_C"/>
</dbReference>